<name>A0A397S4F4_9GLOM</name>
<gene>
    <name evidence="2" type="ORF">C1645_702550</name>
</gene>
<protein>
    <recommendedName>
        <fullName evidence="1">J domain-containing protein</fullName>
    </recommendedName>
</protein>
<evidence type="ECO:0000313" key="3">
    <source>
        <dbReference type="Proteomes" id="UP000265703"/>
    </source>
</evidence>
<evidence type="ECO:0000313" key="2">
    <source>
        <dbReference type="EMBL" id="RIA78857.1"/>
    </source>
</evidence>
<dbReference type="AlphaFoldDB" id="A0A397S4F4"/>
<dbReference type="PROSITE" id="PS00636">
    <property type="entry name" value="DNAJ_1"/>
    <property type="match status" value="1"/>
</dbReference>
<dbReference type="SUPFAM" id="SSF46565">
    <property type="entry name" value="Chaperone J-domain"/>
    <property type="match status" value="1"/>
</dbReference>
<dbReference type="InterPro" id="IPR018253">
    <property type="entry name" value="DnaJ_domain_CS"/>
</dbReference>
<accession>A0A397S4F4</accession>
<feature type="domain" description="J" evidence="1">
    <location>
        <begin position="2"/>
        <end position="27"/>
    </location>
</feature>
<keyword evidence="3" id="KW-1185">Reference proteome</keyword>
<dbReference type="Gene3D" id="1.10.287.110">
    <property type="entry name" value="DnaJ domain"/>
    <property type="match status" value="1"/>
</dbReference>
<dbReference type="OrthoDB" id="2489584at2759"/>
<dbReference type="Proteomes" id="UP000265703">
    <property type="component" value="Unassembled WGS sequence"/>
</dbReference>
<comment type="caution">
    <text evidence="2">The sequence shown here is derived from an EMBL/GenBank/DDBJ whole genome shotgun (WGS) entry which is preliminary data.</text>
</comment>
<reference evidence="2 3" key="1">
    <citation type="submission" date="2018-06" db="EMBL/GenBank/DDBJ databases">
        <title>Comparative genomics reveals the genomic features of Rhizophagus irregularis, R. cerebriforme, R. diaphanum and Gigaspora rosea, and their symbiotic lifestyle signature.</title>
        <authorList>
            <person name="Morin E."/>
            <person name="San Clemente H."/>
            <person name="Chen E.C.H."/>
            <person name="De La Providencia I."/>
            <person name="Hainaut M."/>
            <person name="Kuo A."/>
            <person name="Kohler A."/>
            <person name="Murat C."/>
            <person name="Tang N."/>
            <person name="Roy S."/>
            <person name="Loubradou J."/>
            <person name="Henrissat B."/>
            <person name="Grigoriev I.V."/>
            <person name="Corradi N."/>
            <person name="Roux C."/>
            <person name="Martin F.M."/>
        </authorList>
    </citation>
    <scope>NUCLEOTIDE SEQUENCE [LARGE SCALE GENOMIC DNA]</scope>
    <source>
        <strain evidence="2 3">DAOM 227022</strain>
    </source>
</reference>
<proteinExistence type="predicted"/>
<feature type="non-terminal residue" evidence="2">
    <location>
        <position position="1"/>
    </location>
</feature>
<dbReference type="Pfam" id="PF00226">
    <property type="entry name" value="DnaJ"/>
    <property type="match status" value="1"/>
</dbReference>
<evidence type="ECO:0000259" key="1">
    <source>
        <dbReference type="Pfam" id="PF00226"/>
    </source>
</evidence>
<dbReference type="EMBL" id="QKYT01001942">
    <property type="protein sequence ID" value="RIA78857.1"/>
    <property type="molecule type" value="Genomic_DNA"/>
</dbReference>
<sequence>QKAEAQFKKIGEAYEVLGDEDKKRRYDLGETNFSTASNAESFEEYLRRMNEQDGVRIEEIDEQLRKLKLLAKYLLQRET</sequence>
<dbReference type="InterPro" id="IPR001623">
    <property type="entry name" value="DnaJ_domain"/>
</dbReference>
<organism evidence="2 3">
    <name type="scientific">Glomus cerebriforme</name>
    <dbReference type="NCBI Taxonomy" id="658196"/>
    <lineage>
        <taxon>Eukaryota</taxon>
        <taxon>Fungi</taxon>
        <taxon>Fungi incertae sedis</taxon>
        <taxon>Mucoromycota</taxon>
        <taxon>Glomeromycotina</taxon>
        <taxon>Glomeromycetes</taxon>
        <taxon>Glomerales</taxon>
        <taxon>Glomeraceae</taxon>
        <taxon>Glomus</taxon>
    </lineage>
</organism>
<dbReference type="InterPro" id="IPR036869">
    <property type="entry name" value="J_dom_sf"/>
</dbReference>